<sequence>MKSRTLTGGILAAMLVTTSALAAPESADTDDPAQVEGMHPEESEQQLDARPNPIDQARVEVSEQEPFGRYLTNQNGKSLYMFEQDEQDGEYSTCYETCAIAWPPYTTEEAPAAGEHVDAERLGTIERDDGTRQVTYDGWPLYFFARDVYPSDALGQGMDHMGGRWYLIAPDGEIIEDEGPEQADPVEPSSP</sequence>
<feature type="signal peptide" evidence="2">
    <location>
        <begin position="1"/>
        <end position="22"/>
    </location>
</feature>
<evidence type="ECO:0000256" key="1">
    <source>
        <dbReference type="SAM" id="MobiDB-lite"/>
    </source>
</evidence>
<accession>A0ABS9AYH6</accession>
<evidence type="ECO:0008006" key="5">
    <source>
        <dbReference type="Google" id="ProtNLM"/>
    </source>
</evidence>
<proteinExistence type="predicted"/>
<keyword evidence="4" id="KW-1185">Reference proteome</keyword>
<name>A0ABS9AYH6_9GAMM</name>
<protein>
    <recommendedName>
        <fullName evidence="5">Lipoprotein with Yx(FWY)xxD motif</fullName>
    </recommendedName>
</protein>
<dbReference type="PANTHER" id="PTHR39335">
    <property type="entry name" value="BLL4220 PROTEIN"/>
    <property type="match status" value="1"/>
</dbReference>
<dbReference type="EMBL" id="JABFTV010000015">
    <property type="protein sequence ID" value="MCE8026769.1"/>
    <property type="molecule type" value="Genomic_DNA"/>
</dbReference>
<organism evidence="3 4">
    <name type="scientific">Billgrantia aerodenitrificans</name>
    <dbReference type="NCBI Taxonomy" id="2733483"/>
    <lineage>
        <taxon>Bacteria</taxon>
        <taxon>Pseudomonadati</taxon>
        <taxon>Pseudomonadota</taxon>
        <taxon>Gammaproteobacteria</taxon>
        <taxon>Oceanospirillales</taxon>
        <taxon>Halomonadaceae</taxon>
        <taxon>Billgrantia</taxon>
    </lineage>
</organism>
<keyword evidence="2" id="KW-0732">Signal</keyword>
<evidence type="ECO:0000313" key="3">
    <source>
        <dbReference type="EMBL" id="MCE8026769.1"/>
    </source>
</evidence>
<feature type="region of interest" description="Disordered" evidence="1">
    <location>
        <begin position="22"/>
        <end position="53"/>
    </location>
</feature>
<feature type="chain" id="PRO_5047528435" description="Lipoprotein with Yx(FWY)xxD motif" evidence="2">
    <location>
        <begin position="23"/>
        <end position="191"/>
    </location>
</feature>
<evidence type="ECO:0000313" key="4">
    <source>
        <dbReference type="Proteomes" id="UP001320272"/>
    </source>
</evidence>
<reference evidence="3 4" key="1">
    <citation type="journal article" date="2021" name="Front. Microbiol.">
        <title>Aerobic Denitrification and Heterotrophic Sulfur Oxidation in the Genus Halomonas Revealed by Six Novel Species Characterizations and Genome-Based Analysis.</title>
        <authorList>
            <person name="Wang L."/>
            <person name="Shao Z."/>
        </authorList>
    </citation>
    <scope>NUCLEOTIDE SEQUENCE [LARGE SCALE GENOMIC DNA]</scope>
    <source>
        <strain evidence="3 4">MCCC 1A11058</strain>
    </source>
</reference>
<dbReference type="InterPro" id="IPR005297">
    <property type="entry name" value="Lipoprotein_repeat"/>
</dbReference>
<comment type="caution">
    <text evidence="3">The sequence shown here is derived from an EMBL/GenBank/DDBJ whole genome shotgun (WGS) entry which is preliminary data.</text>
</comment>
<dbReference type="RefSeq" id="WP_234255575.1">
    <property type="nucleotide sequence ID" value="NZ_JABFTV010000015.1"/>
</dbReference>
<dbReference type="PANTHER" id="PTHR39335:SF1">
    <property type="entry name" value="BLL4220 PROTEIN"/>
    <property type="match status" value="1"/>
</dbReference>
<evidence type="ECO:0000256" key="2">
    <source>
        <dbReference type="SAM" id="SignalP"/>
    </source>
</evidence>
<dbReference type="Proteomes" id="UP001320272">
    <property type="component" value="Unassembled WGS sequence"/>
</dbReference>
<gene>
    <name evidence="3" type="ORF">HOP59_21805</name>
</gene>
<dbReference type="Pfam" id="PF03640">
    <property type="entry name" value="Lipoprotein_15"/>
    <property type="match status" value="2"/>
</dbReference>